<evidence type="ECO:0000256" key="3">
    <source>
        <dbReference type="ARBA" id="ARBA00023163"/>
    </source>
</evidence>
<dbReference type="PROSITE" id="PS01124">
    <property type="entry name" value="HTH_ARAC_FAMILY_2"/>
    <property type="match status" value="1"/>
</dbReference>
<dbReference type="PROSITE" id="PS00041">
    <property type="entry name" value="HTH_ARAC_FAMILY_1"/>
    <property type="match status" value="1"/>
</dbReference>
<dbReference type="InterPro" id="IPR009057">
    <property type="entry name" value="Homeodomain-like_sf"/>
</dbReference>
<dbReference type="EMBL" id="CP071090">
    <property type="protein sequence ID" value="QSQ22410.1"/>
    <property type="molecule type" value="Genomic_DNA"/>
</dbReference>
<feature type="domain" description="HTH araC/xylS-type" evidence="4">
    <location>
        <begin position="197"/>
        <end position="298"/>
    </location>
</feature>
<dbReference type="InterPro" id="IPR018062">
    <property type="entry name" value="HTH_AraC-typ_CS"/>
</dbReference>
<gene>
    <name evidence="5" type="ORF">JY651_46080</name>
</gene>
<evidence type="ECO:0000313" key="6">
    <source>
        <dbReference type="Proteomes" id="UP000662747"/>
    </source>
</evidence>
<reference evidence="5 6" key="1">
    <citation type="submission" date="2021-02" db="EMBL/GenBank/DDBJ databases">
        <title>De Novo genome assembly of isolated myxobacteria.</title>
        <authorList>
            <person name="Stevens D.C."/>
        </authorList>
    </citation>
    <scope>NUCLEOTIDE SEQUENCE [LARGE SCALE GENOMIC DNA]</scope>
    <source>
        <strain evidence="6">SCPEA02</strain>
    </source>
</reference>
<name>A0ABX7NU42_9BACT</name>
<dbReference type="Pfam" id="PF12852">
    <property type="entry name" value="Cupin_6"/>
    <property type="match status" value="1"/>
</dbReference>
<dbReference type="SMART" id="SM00342">
    <property type="entry name" value="HTH_ARAC"/>
    <property type="match status" value="1"/>
</dbReference>
<dbReference type="InterPro" id="IPR018060">
    <property type="entry name" value="HTH_AraC"/>
</dbReference>
<organism evidence="5 6">
    <name type="scientific">Pyxidicoccus parkwayensis</name>
    <dbReference type="NCBI Taxonomy" id="2813578"/>
    <lineage>
        <taxon>Bacteria</taxon>
        <taxon>Pseudomonadati</taxon>
        <taxon>Myxococcota</taxon>
        <taxon>Myxococcia</taxon>
        <taxon>Myxococcales</taxon>
        <taxon>Cystobacterineae</taxon>
        <taxon>Myxococcaceae</taxon>
        <taxon>Pyxidicoccus</taxon>
    </lineage>
</organism>
<keyword evidence="3" id="KW-0804">Transcription</keyword>
<dbReference type="SUPFAM" id="SSF46689">
    <property type="entry name" value="Homeodomain-like"/>
    <property type="match status" value="1"/>
</dbReference>
<evidence type="ECO:0000313" key="5">
    <source>
        <dbReference type="EMBL" id="QSQ22410.1"/>
    </source>
</evidence>
<dbReference type="Pfam" id="PF12833">
    <property type="entry name" value="HTH_18"/>
    <property type="match status" value="1"/>
</dbReference>
<dbReference type="PANTHER" id="PTHR11019">
    <property type="entry name" value="HTH-TYPE TRANSCRIPTIONAL REGULATOR NIMR"/>
    <property type="match status" value="1"/>
</dbReference>
<keyword evidence="2" id="KW-0238">DNA-binding</keyword>
<dbReference type="RefSeq" id="WP_206723987.1">
    <property type="nucleotide sequence ID" value="NZ_CP071090.1"/>
</dbReference>
<evidence type="ECO:0000256" key="2">
    <source>
        <dbReference type="ARBA" id="ARBA00023125"/>
    </source>
</evidence>
<proteinExistence type="predicted"/>
<evidence type="ECO:0000259" key="4">
    <source>
        <dbReference type="PROSITE" id="PS01124"/>
    </source>
</evidence>
<dbReference type="PANTHER" id="PTHR11019:SF159">
    <property type="entry name" value="TRANSCRIPTIONAL REGULATOR-RELATED"/>
    <property type="match status" value="1"/>
</dbReference>
<protein>
    <submittedName>
        <fullName evidence="5">Helix-turn-helix transcriptional regulator</fullName>
    </submittedName>
</protein>
<keyword evidence="1" id="KW-0805">Transcription regulation</keyword>
<keyword evidence="6" id="KW-1185">Reference proteome</keyword>
<sequence length="309" mass="33503">MVSAFDELSRSLGVRGSAITHLELAGRWGKHRAQEPGRARLYATLGGDGLLELPRQRVHLRAGELAFLPRNESHVVRDAPTTHVARGGSACEGMRQVSANAWANTKEPGSRLVIVDFDLDTRDAPWLDLLSPLVVVSGEDHGLGRWLRETLSLLAGAHELSASLRQEIATTWAHALFAHALRDASASLPGADAVRDERVVAALVQARARPEEDWELGALAARVGVSRSVLAERTTALLGEPLGHYLRRLRIDRAATLLVSSDAPVKTIAARVGYDSESAFARAFARERGTSPTAWRRTHRGGAAEEPVR</sequence>
<dbReference type="InterPro" id="IPR032783">
    <property type="entry name" value="AraC_lig"/>
</dbReference>
<evidence type="ECO:0000256" key="1">
    <source>
        <dbReference type="ARBA" id="ARBA00023015"/>
    </source>
</evidence>
<dbReference type="Gene3D" id="1.10.10.60">
    <property type="entry name" value="Homeodomain-like"/>
    <property type="match status" value="2"/>
</dbReference>
<accession>A0ABX7NU42</accession>
<dbReference type="Proteomes" id="UP000662747">
    <property type="component" value="Chromosome"/>
</dbReference>